<sequence length="339" mass="38482">MSKDSFVESTEILKKTVPLMIKHKVPTTPTNYALWYTYTTQQHPQLNLALDLGIEAFGHCPPSLCDSLYQEHLASKTDRDMVQLKQSLAAMMQELSHTMSDTFSATESFQGVLDNTFNQLERAEQDGLSLEDTMKLVRNLLEESRQIQASTGSFQGQLNQAQEEISTLRQALAKSQKEANEDALTGLFNRRAFERDLLSYTQAKQQYSLILLDIDKFKDFNDAYGHLLGDQVLKLVAHRLRERCEGHAQCYRFGGEEFAIIYPNADHDEGRQLAETLRRMIEIISVLDKKTNQRIKSVTASFGLATRAANEPYLAVVERADSFLNKAKQLGRNRVLPLN</sequence>
<reference evidence="3" key="1">
    <citation type="submission" date="2022-07" db="EMBL/GenBank/DDBJ databases">
        <title>Genome sequencing of Photobacterium atrarenae GJH2-4.</title>
        <authorList>
            <person name="Park S.-J."/>
        </authorList>
    </citation>
    <scope>NUCLEOTIDE SEQUENCE</scope>
    <source>
        <strain evidence="3">GJH2-4</strain>
    </source>
</reference>
<dbReference type="PANTHER" id="PTHR45138">
    <property type="entry name" value="REGULATORY COMPONENTS OF SENSORY TRANSDUCTION SYSTEM"/>
    <property type="match status" value="1"/>
</dbReference>
<name>A0ABY5GIA7_9GAMM</name>
<accession>A0ABY5GIA7</accession>
<dbReference type="InterPro" id="IPR043128">
    <property type="entry name" value="Rev_trsase/Diguanyl_cyclase"/>
</dbReference>
<dbReference type="Proteomes" id="UP001057998">
    <property type="component" value="Chromosome 1"/>
</dbReference>
<dbReference type="SMART" id="SM00267">
    <property type="entry name" value="GGDEF"/>
    <property type="match status" value="1"/>
</dbReference>
<evidence type="ECO:0000259" key="2">
    <source>
        <dbReference type="PROSITE" id="PS50887"/>
    </source>
</evidence>
<proteinExistence type="predicted"/>
<dbReference type="PROSITE" id="PS50887">
    <property type="entry name" value="GGDEF"/>
    <property type="match status" value="1"/>
</dbReference>
<dbReference type="EC" id="2.7.7.65" evidence="1"/>
<gene>
    <name evidence="3" type="ORF">NNL38_04565</name>
</gene>
<dbReference type="InterPro" id="IPR050469">
    <property type="entry name" value="Diguanylate_Cyclase"/>
</dbReference>
<dbReference type="SUPFAM" id="SSF55073">
    <property type="entry name" value="Nucleotide cyclase"/>
    <property type="match status" value="1"/>
</dbReference>
<dbReference type="EMBL" id="CP101508">
    <property type="protein sequence ID" value="UTV28525.1"/>
    <property type="molecule type" value="Genomic_DNA"/>
</dbReference>
<dbReference type="Gene3D" id="3.30.70.270">
    <property type="match status" value="1"/>
</dbReference>
<protein>
    <recommendedName>
        <fullName evidence="1">diguanylate cyclase</fullName>
        <ecNumber evidence="1">2.7.7.65</ecNumber>
    </recommendedName>
</protein>
<dbReference type="RefSeq" id="WP_255389843.1">
    <property type="nucleotide sequence ID" value="NZ_CP101508.1"/>
</dbReference>
<dbReference type="InterPro" id="IPR029787">
    <property type="entry name" value="Nucleotide_cyclase"/>
</dbReference>
<dbReference type="Pfam" id="PF00990">
    <property type="entry name" value="GGDEF"/>
    <property type="match status" value="1"/>
</dbReference>
<evidence type="ECO:0000313" key="4">
    <source>
        <dbReference type="Proteomes" id="UP001057998"/>
    </source>
</evidence>
<keyword evidence="4" id="KW-1185">Reference proteome</keyword>
<dbReference type="NCBIfam" id="TIGR00254">
    <property type="entry name" value="GGDEF"/>
    <property type="match status" value="1"/>
</dbReference>
<organism evidence="3 4">
    <name type="scientific">Photobacterium atrarenae</name>
    <dbReference type="NCBI Taxonomy" id="865757"/>
    <lineage>
        <taxon>Bacteria</taxon>
        <taxon>Pseudomonadati</taxon>
        <taxon>Pseudomonadota</taxon>
        <taxon>Gammaproteobacteria</taxon>
        <taxon>Vibrionales</taxon>
        <taxon>Vibrionaceae</taxon>
        <taxon>Photobacterium</taxon>
    </lineage>
</organism>
<dbReference type="PANTHER" id="PTHR45138:SF2">
    <property type="entry name" value="DIGUANYLATE CYCLASE VDCA"/>
    <property type="match status" value="1"/>
</dbReference>
<dbReference type="InterPro" id="IPR000160">
    <property type="entry name" value="GGDEF_dom"/>
</dbReference>
<feature type="domain" description="GGDEF" evidence="2">
    <location>
        <begin position="205"/>
        <end position="339"/>
    </location>
</feature>
<dbReference type="CDD" id="cd01949">
    <property type="entry name" value="GGDEF"/>
    <property type="match status" value="1"/>
</dbReference>
<evidence type="ECO:0000313" key="3">
    <source>
        <dbReference type="EMBL" id="UTV28525.1"/>
    </source>
</evidence>
<evidence type="ECO:0000256" key="1">
    <source>
        <dbReference type="ARBA" id="ARBA00012528"/>
    </source>
</evidence>